<dbReference type="InterPro" id="IPR011701">
    <property type="entry name" value="MFS"/>
</dbReference>
<feature type="transmembrane region" description="Helical" evidence="6">
    <location>
        <begin position="294"/>
        <end position="312"/>
    </location>
</feature>
<dbReference type="SUPFAM" id="SSF103473">
    <property type="entry name" value="MFS general substrate transporter"/>
    <property type="match status" value="1"/>
</dbReference>
<feature type="transmembrane region" description="Helical" evidence="6">
    <location>
        <begin position="126"/>
        <end position="147"/>
    </location>
</feature>
<protein>
    <submittedName>
        <fullName evidence="7">Unannotated protein</fullName>
    </submittedName>
</protein>
<proteinExistence type="inferred from homology"/>
<evidence type="ECO:0000256" key="1">
    <source>
        <dbReference type="ARBA" id="ARBA00004141"/>
    </source>
</evidence>
<reference evidence="7" key="1">
    <citation type="submission" date="2020-05" db="EMBL/GenBank/DDBJ databases">
        <authorList>
            <person name="Chiriac C."/>
            <person name="Salcher M."/>
            <person name="Ghai R."/>
            <person name="Kavagutti S V."/>
        </authorList>
    </citation>
    <scope>NUCLEOTIDE SEQUENCE</scope>
</reference>
<evidence type="ECO:0000256" key="2">
    <source>
        <dbReference type="ARBA" id="ARBA00008432"/>
    </source>
</evidence>
<sequence>MSIPTTRDRGADWLPTWSTEDLKDWDSGRAWRTLWITTGNLTLAFITWFLVSAIAPKLNSVGFNLSVAQLYWLAAMPGLAGGTLRLIWTFLPPIVGTRKLVTFTTILFVIPLIGWALAVQNPNTPYAVLLFLGILAGIGGGAFSGFMPSTSYFFPREKQGTALGIQAGIGNFGVSIVQFVTPWIIGVGLVGASQIMVNKDTGAEREVWFQNAGYIWVPFVLIGTAAAWFLLRSVPVQARGVREQFDIFHNKHTWIMTYLYVITFGTFSGLAAAFGLMINNIYGSAKFGAEGIDALKYAFLGALVGSAARVIAGPIADRVGGGKLTVVSTVGISLGAVFTMGQLNPSSAAEFPTFLAGMLVIFFFAGVGNASTFKQIPMIFEKRQAGSVIGWTSAIAAYGPFGFGILLASIAPTIFFGLGVIFGLIAAIVAWWYYVRPGAEKPC</sequence>
<feature type="transmembrane region" description="Helical" evidence="6">
    <location>
        <begin position="255"/>
        <end position="282"/>
    </location>
</feature>
<feature type="transmembrane region" description="Helical" evidence="6">
    <location>
        <begin position="388"/>
        <end position="408"/>
    </location>
</feature>
<dbReference type="GO" id="GO:0015112">
    <property type="term" value="F:nitrate transmembrane transporter activity"/>
    <property type="evidence" value="ECO:0007669"/>
    <property type="project" value="InterPro"/>
</dbReference>
<evidence type="ECO:0000256" key="5">
    <source>
        <dbReference type="ARBA" id="ARBA00023136"/>
    </source>
</evidence>
<evidence type="ECO:0000256" key="6">
    <source>
        <dbReference type="SAM" id="Phobius"/>
    </source>
</evidence>
<dbReference type="PANTHER" id="PTHR23515">
    <property type="entry name" value="HIGH-AFFINITY NITRATE TRANSPORTER 2.3"/>
    <property type="match status" value="1"/>
</dbReference>
<dbReference type="GO" id="GO:0016020">
    <property type="term" value="C:membrane"/>
    <property type="evidence" value="ECO:0007669"/>
    <property type="project" value="UniProtKB-SubCell"/>
</dbReference>
<evidence type="ECO:0000256" key="3">
    <source>
        <dbReference type="ARBA" id="ARBA00022692"/>
    </source>
</evidence>
<feature type="transmembrane region" description="Helical" evidence="6">
    <location>
        <begin position="70"/>
        <end position="88"/>
    </location>
</feature>
<keyword evidence="3 6" id="KW-0812">Transmembrane</keyword>
<dbReference type="InterPro" id="IPR044772">
    <property type="entry name" value="NO3_transporter"/>
</dbReference>
<feature type="transmembrane region" description="Helical" evidence="6">
    <location>
        <begin position="414"/>
        <end position="435"/>
    </location>
</feature>
<organism evidence="7">
    <name type="scientific">freshwater metagenome</name>
    <dbReference type="NCBI Taxonomy" id="449393"/>
    <lineage>
        <taxon>unclassified sequences</taxon>
        <taxon>metagenomes</taxon>
        <taxon>ecological metagenomes</taxon>
    </lineage>
</organism>
<evidence type="ECO:0000313" key="7">
    <source>
        <dbReference type="EMBL" id="CAB4997833.1"/>
    </source>
</evidence>
<name>A0A6J7P3Z0_9ZZZZ</name>
<dbReference type="Gene3D" id="1.20.1250.20">
    <property type="entry name" value="MFS general substrate transporter like domains"/>
    <property type="match status" value="1"/>
</dbReference>
<feature type="transmembrane region" description="Helical" evidence="6">
    <location>
        <begin position="324"/>
        <end position="343"/>
    </location>
</feature>
<feature type="transmembrane region" description="Helical" evidence="6">
    <location>
        <begin position="349"/>
        <end position="367"/>
    </location>
</feature>
<evidence type="ECO:0000256" key="4">
    <source>
        <dbReference type="ARBA" id="ARBA00022989"/>
    </source>
</evidence>
<keyword evidence="5 6" id="KW-0472">Membrane</keyword>
<dbReference type="Pfam" id="PF07690">
    <property type="entry name" value="MFS_1"/>
    <property type="match status" value="1"/>
</dbReference>
<keyword evidence="4 6" id="KW-1133">Transmembrane helix</keyword>
<comment type="subcellular location">
    <subcellularLocation>
        <location evidence="1">Membrane</location>
        <topology evidence="1">Multi-pass membrane protein</topology>
    </subcellularLocation>
</comment>
<dbReference type="AlphaFoldDB" id="A0A6J7P3Z0"/>
<feature type="transmembrane region" description="Helical" evidence="6">
    <location>
        <begin position="33"/>
        <end position="55"/>
    </location>
</feature>
<feature type="transmembrane region" description="Helical" evidence="6">
    <location>
        <begin position="100"/>
        <end position="120"/>
    </location>
</feature>
<dbReference type="InterPro" id="IPR036259">
    <property type="entry name" value="MFS_trans_sf"/>
</dbReference>
<comment type="similarity">
    <text evidence="2">Belongs to the major facilitator superfamily. Nitrate/nitrite porter (TC 2.A.1.8) family.</text>
</comment>
<feature type="transmembrane region" description="Helical" evidence="6">
    <location>
        <begin position="168"/>
        <end position="193"/>
    </location>
</feature>
<feature type="transmembrane region" description="Helical" evidence="6">
    <location>
        <begin position="213"/>
        <end position="234"/>
    </location>
</feature>
<dbReference type="EMBL" id="CAFBPA010000029">
    <property type="protein sequence ID" value="CAB4997833.1"/>
    <property type="molecule type" value="Genomic_DNA"/>
</dbReference>
<accession>A0A6J7P3Z0</accession>
<gene>
    <name evidence="7" type="ORF">UFOPK4043_00312</name>
</gene>